<dbReference type="Proteomes" id="UP001204144">
    <property type="component" value="Unassembled WGS sequence"/>
</dbReference>
<dbReference type="PANTHER" id="PTHR37539:SF1">
    <property type="entry name" value="ER-BOUND OXYGENASE MPAB_MPAB'_RUBBER OXYGENASE CATALYTIC DOMAIN-CONTAINING PROTEIN"/>
    <property type="match status" value="1"/>
</dbReference>
<keyword evidence="3" id="KW-1185">Reference proteome</keyword>
<dbReference type="InterPro" id="IPR018713">
    <property type="entry name" value="MPAB/Lcp_cat_dom"/>
</dbReference>
<dbReference type="GO" id="GO:0016491">
    <property type="term" value="F:oxidoreductase activity"/>
    <property type="evidence" value="ECO:0007669"/>
    <property type="project" value="InterPro"/>
</dbReference>
<evidence type="ECO:0000313" key="3">
    <source>
        <dbReference type="Proteomes" id="UP001204144"/>
    </source>
</evidence>
<sequence length="321" mass="36810">MVKELDVYRQKGDTLADALMQQLFNKHGHKMGGILMPFLSDFDGIDFSQQDEETVAFFSENNLLPDFFDFKEIVRATDFFKKYQINIGIVLGCYSLPYCYLGEDGARVLGFSGRIQSDTYNRLQETGKFVKNVMTLRLWEEKKAIALILKIRLMHAFWRFMILKTGKWDMTWGMPINQEDMMGTNLSFSLIVLRGLKKMGVEIDQVFEKAYYHHWAVVGQLMGISPELLVFDAKSAINLDKAIATRQFKSSEIGVKLTESLSKSYQKMANNELVSDYFNAQTRMFLGEQYADFLGLPPSKYPKALLNTINKTSSLLSNIYA</sequence>
<organism evidence="2 3">
    <name type="scientific">Lacihabitans soyangensis</name>
    <dbReference type="NCBI Taxonomy" id="869394"/>
    <lineage>
        <taxon>Bacteria</taxon>
        <taxon>Pseudomonadati</taxon>
        <taxon>Bacteroidota</taxon>
        <taxon>Cytophagia</taxon>
        <taxon>Cytophagales</taxon>
        <taxon>Leadbetterellaceae</taxon>
        <taxon>Lacihabitans</taxon>
    </lineage>
</organism>
<reference evidence="2 3" key="1">
    <citation type="submission" date="2018-11" db="EMBL/GenBank/DDBJ databases">
        <title>Novel bacteria species description.</title>
        <authorList>
            <person name="Han J.-H."/>
        </authorList>
    </citation>
    <scope>NUCLEOTIDE SEQUENCE [LARGE SCALE GENOMIC DNA]</scope>
    <source>
        <strain evidence="2 3">KCTC23259</strain>
    </source>
</reference>
<gene>
    <name evidence="2" type="ORF">EGI31_12100</name>
</gene>
<dbReference type="AlphaFoldDB" id="A0AAE3H2R1"/>
<dbReference type="PANTHER" id="PTHR37539">
    <property type="entry name" value="SECRETED PROTEIN-RELATED"/>
    <property type="match status" value="1"/>
</dbReference>
<feature type="domain" description="ER-bound oxygenase mpaB/mpaB'/Rubber oxygenase catalytic" evidence="1">
    <location>
        <begin position="111"/>
        <end position="303"/>
    </location>
</feature>
<dbReference type="EMBL" id="RJUF01000035">
    <property type="protein sequence ID" value="MCP9763698.1"/>
    <property type="molecule type" value="Genomic_DNA"/>
</dbReference>
<comment type="caution">
    <text evidence="2">The sequence shown here is derived from an EMBL/GenBank/DDBJ whole genome shotgun (WGS) entry which is preliminary data.</text>
</comment>
<evidence type="ECO:0000259" key="1">
    <source>
        <dbReference type="Pfam" id="PF09995"/>
    </source>
</evidence>
<name>A0AAE3H2R1_9BACT</name>
<proteinExistence type="predicted"/>
<dbReference type="RefSeq" id="WP_255037471.1">
    <property type="nucleotide sequence ID" value="NZ_RJUF01000035.1"/>
</dbReference>
<protein>
    <submittedName>
        <fullName evidence="2">DUF2236 domain-containing protein</fullName>
    </submittedName>
</protein>
<accession>A0AAE3H2R1</accession>
<dbReference type="InterPro" id="IPR037473">
    <property type="entry name" value="Lcp-like"/>
</dbReference>
<evidence type="ECO:0000313" key="2">
    <source>
        <dbReference type="EMBL" id="MCP9763698.1"/>
    </source>
</evidence>
<dbReference type="Pfam" id="PF09995">
    <property type="entry name" value="MPAB_Lcp_cat"/>
    <property type="match status" value="1"/>
</dbReference>